<dbReference type="AlphaFoldDB" id="A0A0P7XYZ0"/>
<evidence type="ECO:0000313" key="3">
    <source>
        <dbReference type="EMBL" id="KPP58343.1"/>
    </source>
</evidence>
<dbReference type="InterPro" id="IPR051245">
    <property type="entry name" value="eIF5-mimic_regulator"/>
</dbReference>
<keyword evidence="1" id="KW-0810">Translation regulation</keyword>
<reference evidence="3 4" key="1">
    <citation type="submission" date="2015-08" db="EMBL/GenBank/DDBJ databases">
        <title>The genome of the Asian arowana (Scleropages formosus).</title>
        <authorList>
            <person name="Tan M.H."/>
            <person name="Gan H.M."/>
            <person name="Croft L.J."/>
            <person name="Austin C.M."/>
        </authorList>
    </citation>
    <scope>NUCLEOTIDE SEQUENCE [LARGE SCALE GENOMIC DNA]</scope>
    <source>
        <strain evidence="3">Aro1</strain>
    </source>
</reference>
<name>A0A0P7XYZ0_SCLFO</name>
<dbReference type="Pfam" id="PF25504">
    <property type="entry name" value="HEAT_5MP1_2"/>
    <property type="match status" value="1"/>
</dbReference>
<proteinExistence type="predicted"/>
<dbReference type="GO" id="GO:0005737">
    <property type="term" value="C:cytoplasm"/>
    <property type="evidence" value="ECO:0007669"/>
    <property type="project" value="TreeGrafter"/>
</dbReference>
<organism evidence="3 4">
    <name type="scientific">Scleropages formosus</name>
    <name type="common">Asian bonytongue</name>
    <name type="synonym">Osteoglossum formosum</name>
    <dbReference type="NCBI Taxonomy" id="113540"/>
    <lineage>
        <taxon>Eukaryota</taxon>
        <taxon>Metazoa</taxon>
        <taxon>Chordata</taxon>
        <taxon>Craniata</taxon>
        <taxon>Vertebrata</taxon>
        <taxon>Euteleostomi</taxon>
        <taxon>Actinopterygii</taxon>
        <taxon>Neopterygii</taxon>
        <taxon>Teleostei</taxon>
        <taxon>Osteoglossocephala</taxon>
        <taxon>Osteoglossomorpha</taxon>
        <taxon>Osteoglossiformes</taxon>
        <taxon>Osteoglossidae</taxon>
        <taxon>Scleropages</taxon>
    </lineage>
</organism>
<dbReference type="EMBL" id="JARO02014153">
    <property type="protein sequence ID" value="KPP58343.1"/>
    <property type="molecule type" value="Genomic_DNA"/>
</dbReference>
<dbReference type="PANTHER" id="PTHR14208">
    <property type="entry name" value="BASIC LEUCINE ZIPPER AND W2 DOMAIN-CONTAINING PROTEIN"/>
    <property type="match status" value="1"/>
</dbReference>
<gene>
    <name evidence="3" type="ORF">Z043_123839</name>
</gene>
<sequence length="313" mass="34657">MIDEKEKFEPTVFRDTIVQGLNEAGGDLDAVAKFLDATGSRLDYRRYADVLFDILIAGSMLAPGGTRIDDADKSKVTTQCVFRAPEEHAAIRTYAQVFNKLIRRYKYLEKAFEEEVKKLLLFLKAFSEGEQTKLAMLTGILLANGTLPPSIITSLFSDNLVKEGISASFSVKMFKAWIAEKDGNAVTSALRKSNLDKKLLVLAWLSSRPSHVRRSGKLCRLRCGCVVSAQSLHGAGITRSQRAQGASLGLQTPREHFHVMGTRGAELLGAFPQRRVTGGSLTFTAVHIWPPGEQWHMEELSAVERQQEGKKCL</sequence>
<accession>A0A0P7XYZ0</accession>
<dbReference type="InterPro" id="IPR057397">
    <property type="entry name" value="HEAT_5MP1_2"/>
</dbReference>
<protein>
    <recommendedName>
        <fullName evidence="2">5MP1/2-like HEAT domain-containing protein</fullName>
    </recommendedName>
</protein>
<dbReference type="STRING" id="113540.ENSSFOP00015024020"/>
<evidence type="ECO:0000259" key="2">
    <source>
        <dbReference type="Pfam" id="PF25504"/>
    </source>
</evidence>
<dbReference type="PANTHER" id="PTHR14208:SF7">
    <property type="entry name" value="EIF5-MIMIC PROTEIN 1"/>
    <property type="match status" value="1"/>
</dbReference>
<dbReference type="GO" id="GO:0016020">
    <property type="term" value="C:membrane"/>
    <property type="evidence" value="ECO:0007669"/>
    <property type="project" value="TreeGrafter"/>
</dbReference>
<dbReference type="GO" id="GO:0006417">
    <property type="term" value="P:regulation of translation"/>
    <property type="evidence" value="ECO:0007669"/>
    <property type="project" value="UniProtKB-KW"/>
</dbReference>
<dbReference type="Proteomes" id="UP000034805">
    <property type="component" value="Unassembled WGS sequence"/>
</dbReference>
<evidence type="ECO:0000313" key="4">
    <source>
        <dbReference type="Proteomes" id="UP000034805"/>
    </source>
</evidence>
<comment type="caution">
    <text evidence="3">The sequence shown here is derived from an EMBL/GenBank/DDBJ whole genome shotgun (WGS) entry which is preliminary data.</text>
</comment>
<feature type="domain" description="5MP1/2-like HEAT" evidence="2">
    <location>
        <begin position="3"/>
        <end position="203"/>
    </location>
</feature>
<evidence type="ECO:0000256" key="1">
    <source>
        <dbReference type="ARBA" id="ARBA00022845"/>
    </source>
</evidence>